<feature type="region of interest" description="Disordered" evidence="1">
    <location>
        <begin position="50"/>
        <end position="109"/>
    </location>
</feature>
<keyword evidence="3" id="KW-1185">Reference proteome</keyword>
<dbReference type="GO" id="GO:0003700">
    <property type="term" value="F:DNA-binding transcription factor activity"/>
    <property type="evidence" value="ECO:0007669"/>
    <property type="project" value="InterPro"/>
</dbReference>
<gene>
    <name evidence="2" type="ORF">CCACVL1_11612</name>
</gene>
<evidence type="ECO:0000256" key="1">
    <source>
        <dbReference type="SAM" id="MobiDB-lite"/>
    </source>
</evidence>
<feature type="compositionally biased region" description="Basic residues" evidence="1">
    <location>
        <begin position="64"/>
        <end position="73"/>
    </location>
</feature>
<dbReference type="Proteomes" id="UP000188268">
    <property type="component" value="Unassembled WGS sequence"/>
</dbReference>
<dbReference type="PIRSF" id="PIRSF038123">
    <property type="entry name" value="PTI6"/>
    <property type="match status" value="1"/>
</dbReference>
<feature type="compositionally biased region" description="Low complexity" evidence="1">
    <location>
        <begin position="89"/>
        <end position="109"/>
    </location>
</feature>
<proteinExistence type="predicted"/>
<dbReference type="EMBL" id="AWWV01009932">
    <property type="protein sequence ID" value="OMO82997.1"/>
    <property type="molecule type" value="Genomic_DNA"/>
</dbReference>
<dbReference type="Gramene" id="OMO82997">
    <property type="protein sequence ID" value="OMO82997"/>
    <property type="gene ID" value="CCACVL1_11612"/>
</dbReference>
<evidence type="ECO:0000313" key="2">
    <source>
        <dbReference type="EMBL" id="OMO82997.1"/>
    </source>
</evidence>
<dbReference type="AlphaFoldDB" id="A0A1R3IK76"/>
<accession>A0A1R3IK76</accession>
<reference evidence="2 3" key="1">
    <citation type="submission" date="2013-09" db="EMBL/GenBank/DDBJ databases">
        <title>Corchorus capsularis genome sequencing.</title>
        <authorList>
            <person name="Alam M."/>
            <person name="Haque M.S."/>
            <person name="Islam M.S."/>
            <person name="Emdad E.M."/>
            <person name="Islam M.M."/>
            <person name="Ahmed B."/>
            <person name="Halim A."/>
            <person name="Hossen Q.M.M."/>
            <person name="Hossain M.Z."/>
            <person name="Ahmed R."/>
            <person name="Khan M.M."/>
            <person name="Islam R."/>
            <person name="Rashid M.M."/>
            <person name="Khan S.A."/>
            <person name="Rahman M.S."/>
            <person name="Alam M."/>
        </authorList>
    </citation>
    <scope>NUCLEOTIDE SEQUENCE [LARGE SCALE GENOMIC DNA]</scope>
    <source>
        <strain evidence="3">cv. CVL-1</strain>
        <tissue evidence="2">Whole seedling</tissue>
    </source>
</reference>
<name>A0A1R3IK76_COCAP</name>
<evidence type="ECO:0000313" key="3">
    <source>
        <dbReference type="Proteomes" id="UP000188268"/>
    </source>
</evidence>
<protein>
    <submittedName>
        <fullName evidence="2">Uncharacterized protein</fullName>
    </submittedName>
</protein>
<organism evidence="2 3">
    <name type="scientific">Corchorus capsularis</name>
    <name type="common">Jute</name>
    <dbReference type="NCBI Taxonomy" id="210143"/>
    <lineage>
        <taxon>Eukaryota</taxon>
        <taxon>Viridiplantae</taxon>
        <taxon>Streptophyta</taxon>
        <taxon>Embryophyta</taxon>
        <taxon>Tracheophyta</taxon>
        <taxon>Spermatophyta</taxon>
        <taxon>Magnoliopsida</taxon>
        <taxon>eudicotyledons</taxon>
        <taxon>Gunneridae</taxon>
        <taxon>Pentapetalae</taxon>
        <taxon>rosids</taxon>
        <taxon>malvids</taxon>
        <taxon>Malvales</taxon>
        <taxon>Malvaceae</taxon>
        <taxon>Grewioideae</taxon>
        <taxon>Apeibeae</taxon>
        <taxon>Corchorus</taxon>
    </lineage>
</organism>
<sequence>MMSTQTQTQTHCSFADMVKFTEHVIITNKPPPQPTTSIPPKLLRIILTDADATDSSSDEEHHRPSPTRTRRRLNSNTTLTDASVDRFDSSSSPCSSLSSPASDSSLSSPTSVLRYEETFTPFDSLGYVEDMDAFGFQIDVPSYSADLSLSDSLFAQEDEFSDFNVDDFLVGD</sequence>
<dbReference type="OrthoDB" id="995187at2759"/>
<comment type="caution">
    <text evidence="2">The sequence shown here is derived from an EMBL/GenBank/DDBJ whole genome shotgun (WGS) entry which is preliminary data.</text>
</comment>